<dbReference type="Gene3D" id="1.20.960.30">
    <property type="match status" value="1"/>
</dbReference>
<feature type="compositionally biased region" description="Gly residues" evidence="6">
    <location>
        <begin position="593"/>
        <end position="603"/>
    </location>
</feature>
<dbReference type="SMART" id="SM00667">
    <property type="entry name" value="LisH"/>
    <property type="match status" value="1"/>
</dbReference>
<feature type="compositionally biased region" description="Low complexity" evidence="6">
    <location>
        <begin position="141"/>
        <end position="156"/>
    </location>
</feature>
<feature type="repeat" description="WD" evidence="5">
    <location>
        <begin position="440"/>
        <end position="481"/>
    </location>
</feature>
<feature type="region of interest" description="Disordered" evidence="6">
    <location>
        <begin position="925"/>
        <end position="958"/>
    </location>
</feature>
<name>A0A061H8Q1_9BASI</name>
<keyword evidence="2 5" id="KW-0853">WD repeat</keyword>
<gene>
    <name evidence="7" type="ORF">PFL1_03283</name>
</gene>
<evidence type="ECO:0000256" key="2">
    <source>
        <dbReference type="ARBA" id="ARBA00022574"/>
    </source>
</evidence>
<dbReference type="PRINTS" id="PR00320">
    <property type="entry name" value="GPROTEINBRPT"/>
</dbReference>
<dbReference type="Proteomes" id="UP000053664">
    <property type="component" value="Unassembled WGS sequence"/>
</dbReference>
<dbReference type="InterPro" id="IPR036322">
    <property type="entry name" value="WD40_repeat_dom_sf"/>
</dbReference>
<evidence type="ECO:0000256" key="1">
    <source>
        <dbReference type="ARBA" id="ARBA00004123"/>
    </source>
</evidence>
<dbReference type="SMART" id="SM00320">
    <property type="entry name" value="WD40"/>
    <property type="match status" value="7"/>
</dbReference>
<feature type="compositionally biased region" description="Basic and acidic residues" evidence="6">
    <location>
        <begin position="870"/>
        <end position="885"/>
    </location>
</feature>
<feature type="region of interest" description="Disordered" evidence="6">
    <location>
        <begin position="585"/>
        <end position="752"/>
    </location>
</feature>
<dbReference type="RefSeq" id="XP_007878991.1">
    <property type="nucleotide sequence ID" value="XM_007880800.1"/>
</dbReference>
<keyword evidence="4" id="KW-0539">Nucleus</keyword>
<feature type="repeat" description="WD" evidence="5">
    <location>
        <begin position="548"/>
        <end position="589"/>
    </location>
</feature>
<dbReference type="GeneID" id="19317393"/>
<dbReference type="InterPro" id="IPR006594">
    <property type="entry name" value="LisH"/>
</dbReference>
<dbReference type="PANTHER" id="PTHR22846">
    <property type="entry name" value="WD40 REPEAT PROTEIN"/>
    <property type="match status" value="1"/>
</dbReference>
<dbReference type="InterPro" id="IPR045183">
    <property type="entry name" value="Ebi-like"/>
</dbReference>
<dbReference type="SUPFAM" id="SSF50978">
    <property type="entry name" value="WD40 repeat-like"/>
    <property type="match status" value="1"/>
</dbReference>
<dbReference type="PROSITE" id="PS50082">
    <property type="entry name" value="WD_REPEATS_2"/>
    <property type="match status" value="6"/>
</dbReference>
<organism evidence="7 8">
    <name type="scientific">Pseudozyma flocculosa PF-1</name>
    <dbReference type="NCBI Taxonomy" id="1277687"/>
    <lineage>
        <taxon>Eukaryota</taxon>
        <taxon>Fungi</taxon>
        <taxon>Dikarya</taxon>
        <taxon>Basidiomycota</taxon>
        <taxon>Ustilaginomycotina</taxon>
        <taxon>Ustilaginomycetes</taxon>
        <taxon>Ustilaginales</taxon>
        <taxon>Ustilaginaceae</taxon>
        <taxon>Pseudozyma</taxon>
    </lineage>
</organism>
<reference evidence="7 8" key="1">
    <citation type="journal article" date="2013" name="Plant Cell">
        <title>The transition from a phytopathogenic smut ancestor to an anamorphic biocontrol agent deciphered by comparative whole-genome analysis.</title>
        <authorList>
            <person name="Lefebvre F."/>
            <person name="Joly D.L."/>
            <person name="Labbe C."/>
            <person name="Teichmann B."/>
            <person name="Linning R."/>
            <person name="Belzile F."/>
            <person name="Bakkeren G."/>
            <person name="Belanger R.R."/>
        </authorList>
    </citation>
    <scope>NUCLEOTIDE SEQUENCE [LARGE SCALE GENOMIC DNA]</scope>
    <source>
        <strain evidence="7 8">PF-1</strain>
    </source>
</reference>
<dbReference type="GO" id="GO:0006357">
    <property type="term" value="P:regulation of transcription by RNA polymerase II"/>
    <property type="evidence" value="ECO:0007669"/>
    <property type="project" value="TreeGrafter"/>
</dbReference>
<feature type="region of interest" description="Disordered" evidence="6">
    <location>
        <begin position="88"/>
        <end position="118"/>
    </location>
</feature>
<dbReference type="FunFam" id="1.20.960.30:FF:000003">
    <property type="entry name" value="Related to Nuclear receptor co-repressor/HDAC3 complex subunit TBLR1"/>
    <property type="match status" value="1"/>
</dbReference>
<feature type="repeat" description="WD" evidence="5">
    <location>
        <begin position="399"/>
        <end position="430"/>
    </location>
</feature>
<dbReference type="GO" id="GO:0034967">
    <property type="term" value="C:Set3 complex"/>
    <property type="evidence" value="ECO:0007669"/>
    <property type="project" value="TreeGrafter"/>
</dbReference>
<accession>A0A061H8Q1</accession>
<feature type="compositionally biased region" description="Basic and acidic residues" evidence="6">
    <location>
        <begin position="285"/>
        <end position="294"/>
    </location>
</feature>
<feature type="compositionally biased region" description="Low complexity" evidence="6">
    <location>
        <begin position="675"/>
        <end position="744"/>
    </location>
</feature>
<proteinExistence type="predicted"/>
<feature type="compositionally biased region" description="Low complexity" evidence="6">
    <location>
        <begin position="940"/>
        <end position="950"/>
    </location>
</feature>
<evidence type="ECO:0000256" key="5">
    <source>
        <dbReference type="PROSITE-ProRule" id="PRU00221"/>
    </source>
</evidence>
<protein>
    <recommendedName>
        <fullName evidence="9">LisH domain-containing protein</fullName>
    </recommendedName>
</protein>
<dbReference type="InterPro" id="IPR015943">
    <property type="entry name" value="WD40/YVTN_repeat-like_dom_sf"/>
</dbReference>
<evidence type="ECO:0000313" key="8">
    <source>
        <dbReference type="Proteomes" id="UP000053664"/>
    </source>
</evidence>
<dbReference type="PROSITE" id="PS00678">
    <property type="entry name" value="WD_REPEATS_1"/>
    <property type="match status" value="3"/>
</dbReference>
<dbReference type="AlphaFoldDB" id="A0A061H8Q1"/>
<feature type="repeat" description="WD" evidence="5">
    <location>
        <begin position="806"/>
        <end position="847"/>
    </location>
</feature>
<dbReference type="PANTHER" id="PTHR22846:SF2">
    <property type="entry name" value="F-BOX-LIKE_WD REPEAT-CONTAINING PROTEIN EBI"/>
    <property type="match status" value="1"/>
</dbReference>
<comment type="subcellular location">
    <subcellularLocation>
        <location evidence="1">Nucleus</location>
    </subcellularLocation>
</comment>
<dbReference type="Pfam" id="PF00400">
    <property type="entry name" value="WD40"/>
    <property type="match status" value="6"/>
</dbReference>
<feature type="region of interest" description="Disordered" evidence="6">
    <location>
        <begin position="870"/>
        <end position="894"/>
    </location>
</feature>
<dbReference type="Pfam" id="PF08513">
    <property type="entry name" value="LisH"/>
    <property type="match status" value="1"/>
</dbReference>
<sequence length="958" mass="98678">MAPLCTSVEVNLLVYHYLKESGFHHASFALRHESRLDDSPLSHEAIIEPGQLIRYLQRGLVYSAVEAHVQEDGTEKTCSAPFKLVGPPHVCDGKPRPPPPPASPTRLSASPPPALAPPRALHKEATTQTVAVAVQDTTRRLQNGLQSATSSSSGSRRNSDGRQPESSTTASASKKKLEQVSADDVEMTDAEQARAAKMKDAKRKASHALAASAGSERQEKRAKREDLAAASASAADRKRLANGMADEDRKDVASRNGKVGGSSRASTPGQTDRGHESGSGAADRTGSRAKEKDGIKKKKAGKGSLAEGKKDGGKGDKGAAGNGKQASTTVEQPEGDGYVTREEITVLAGHTGEVFGSAWNPTVPGMLASGAGDATVRIWDLPPRSGDPVDPPTVCKHLPATQSKDISTLHWNPDGTLLASGSYDGILRLWTPQGDLHLVMSMHQGAVISVRWNRKGNMLLTGSADGTAIVWDLGSGKTRQQFPLHSDGVLDVEWLSTAEGSLSVDSSAAVAPAHGLSQSVADSIFATCSADNSINICKLGEARPIKSFKGHTDEVNAIRFDPSQTLLASVSDDCTAKIWALDLGSSSSNGSGSWSGGAPGAGSEGSRKRGARGRGGSANVEGTDAEEDRERGHRNPTGAGSGSGSGAGTAEAGSAAATGEGEVDESGPSKEKDGGASSAAGASTAAPPAGTGASTSSGAGSSGAAAGKDVPSADPSASGSGPTAASAGAPAAPSTTSSVVTTTAKGPNKGLRLTLSGHTKEVYAVAWCPTGPGTRHPKQPRMLATTSFDWTARLWNADTGDCIRVIDEHEDNVYTLSFSSCARFLATGGIDKRVLITRIEDGALVKRYVGGGPIFGLSWKGLAAAEDVDPDSKRSEAKMPSDAHDSSTSVAAKDGTLPGQYQLAISQADRKLVVLRLRDLDKAPANKLFGAPSKPEMAEAASTSTVSDSVAAKKEKKA</sequence>
<dbReference type="Gene3D" id="2.130.10.10">
    <property type="entry name" value="YVTN repeat-like/Quinoprotein amine dehydrogenase"/>
    <property type="match status" value="2"/>
</dbReference>
<feature type="compositionally biased region" description="Basic and acidic residues" evidence="6">
    <location>
        <begin position="307"/>
        <end position="317"/>
    </location>
</feature>
<dbReference type="HOGENOM" id="CLU_007609_1_0_1"/>
<dbReference type="InterPro" id="IPR019775">
    <property type="entry name" value="WD40_repeat_CS"/>
</dbReference>
<evidence type="ECO:0000313" key="7">
    <source>
        <dbReference type="EMBL" id="EPQ28993.1"/>
    </source>
</evidence>
<feature type="repeat" description="WD" evidence="5">
    <location>
        <begin position="755"/>
        <end position="805"/>
    </location>
</feature>
<dbReference type="InterPro" id="IPR001680">
    <property type="entry name" value="WD40_rpt"/>
</dbReference>
<evidence type="ECO:0000256" key="6">
    <source>
        <dbReference type="SAM" id="MobiDB-lite"/>
    </source>
</evidence>
<dbReference type="OrthoDB" id="10264639at2759"/>
<dbReference type="eggNOG" id="KOG0273">
    <property type="taxonomic scope" value="Eukaryota"/>
</dbReference>
<evidence type="ECO:0000256" key="3">
    <source>
        <dbReference type="ARBA" id="ARBA00022737"/>
    </source>
</evidence>
<evidence type="ECO:0008006" key="9">
    <source>
        <dbReference type="Google" id="ProtNLM"/>
    </source>
</evidence>
<dbReference type="EMBL" id="KE361632">
    <property type="protein sequence ID" value="EPQ28993.1"/>
    <property type="molecule type" value="Genomic_DNA"/>
</dbReference>
<dbReference type="PROSITE" id="PS50896">
    <property type="entry name" value="LISH"/>
    <property type="match status" value="1"/>
</dbReference>
<feature type="compositionally biased region" description="Basic and acidic residues" evidence="6">
    <location>
        <begin position="216"/>
        <end position="227"/>
    </location>
</feature>
<evidence type="ECO:0000256" key="4">
    <source>
        <dbReference type="ARBA" id="ARBA00023242"/>
    </source>
</evidence>
<dbReference type="KEGG" id="pfp:PFL1_03283"/>
<dbReference type="GO" id="GO:0003714">
    <property type="term" value="F:transcription corepressor activity"/>
    <property type="evidence" value="ECO:0007669"/>
    <property type="project" value="InterPro"/>
</dbReference>
<feature type="region of interest" description="Disordered" evidence="6">
    <location>
        <begin position="141"/>
        <end position="338"/>
    </location>
</feature>
<keyword evidence="3" id="KW-0677">Repeat</keyword>
<dbReference type="PROSITE" id="PS50294">
    <property type="entry name" value="WD_REPEATS_REGION"/>
    <property type="match status" value="4"/>
</dbReference>
<feature type="repeat" description="WD" evidence="5">
    <location>
        <begin position="347"/>
        <end position="381"/>
    </location>
</feature>
<dbReference type="CDD" id="cd00200">
    <property type="entry name" value="WD40"/>
    <property type="match status" value="1"/>
</dbReference>
<feature type="compositionally biased region" description="Low complexity" evidence="6">
    <location>
        <begin position="648"/>
        <end position="660"/>
    </location>
</feature>
<dbReference type="InterPro" id="IPR020472">
    <property type="entry name" value="WD40_PAC1"/>
</dbReference>